<dbReference type="GO" id="GO:0016887">
    <property type="term" value="F:ATP hydrolysis activity"/>
    <property type="evidence" value="ECO:0007669"/>
    <property type="project" value="InterPro"/>
</dbReference>
<evidence type="ECO:0000256" key="4">
    <source>
        <dbReference type="ARBA" id="ARBA00022989"/>
    </source>
</evidence>
<gene>
    <name evidence="7" type="ORF">TRITD_1Av1G085840</name>
    <name evidence="8" type="ORF">TRITD_1Bv1G087130</name>
</gene>
<dbReference type="GO" id="GO:0016020">
    <property type="term" value="C:membrane"/>
    <property type="evidence" value="ECO:0007669"/>
    <property type="project" value="UniProtKB-SubCell"/>
</dbReference>
<evidence type="ECO:0000259" key="6">
    <source>
        <dbReference type="Pfam" id="PF00005"/>
    </source>
</evidence>
<dbReference type="Gramene" id="TRITD1Av1G085840.14">
    <property type="protein sequence ID" value="TRITD1Av1G085840.14"/>
    <property type="gene ID" value="TRITD1Av1G085840"/>
</dbReference>
<dbReference type="EMBL" id="LT934112">
    <property type="protein sequence ID" value="VAH15945.1"/>
    <property type="molecule type" value="Genomic_DNA"/>
</dbReference>
<dbReference type="Pfam" id="PF00005">
    <property type="entry name" value="ABC_tran"/>
    <property type="match status" value="1"/>
</dbReference>
<evidence type="ECO:0000313" key="7">
    <source>
        <dbReference type="EMBL" id="VAH03875.1"/>
    </source>
</evidence>
<sequence>MSKADKVLILERVIGSLGLQEIRNSLVGTVEKRGISGGQRKRVNVGIEMVMEPSLLILDEPTTGLDSASSQQLLRALRHEASQGVNVCAVIHQPRFPCKL</sequence>
<dbReference type="GO" id="GO:0042626">
    <property type="term" value="F:ATPase-coupled transmembrane transporter activity"/>
    <property type="evidence" value="ECO:0007669"/>
    <property type="project" value="TreeGrafter"/>
</dbReference>
<keyword evidence="2" id="KW-0813">Transport</keyword>
<dbReference type="PANTHER" id="PTHR48041">
    <property type="entry name" value="ABC TRANSPORTER G FAMILY MEMBER 28"/>
    <property type="match status" value="1"/>
</dbReference>
<evidence type="ECO:0000313" key="9">
    <source>
        <dbReference type="Proteomes" id="UP000324705"/>
    </source>
</evidence>
<dbReference type="InterPro" id="IPR027417">
    <property type="entry name" value="P-loop_NTPase"/>
</dbReference>
<evidence type="ECO:0000256" key="5">
    <source>
        <dbReference type="ARBA" id="ARBA00023136"/>
    </source>
</evidence>
<dbReference type="GO" id="GO:0005524">
    <property type="term" value="F:ATP binding"/>
    <property type="evidence" value="ECO:0007669"/>
    <property type="project" value="InterPro"/>
</dbReference>
<protein>
    <recommendedName>
        <fullName evidence="6">ABC transporter domain-containing protein</fullName>
    </recommendedName>
</protein>
<dbReference type="Proteomes" id="UP000324705">
    <property type="component" value="Chromosome 1B"/>
</dbReference>
<dbReference type="Proteomes" id="UP000324705">
    <property type="component" value="Chromosome 1A"/>
</dbReference>
<proteinExistence type="predicted"/>
<accession>A0A9R0Q2S8</accession>
<keyword evidence="5" id="KW-0472">Membrane</keyword>
<dbReference type="AlphaFoldDB" id="A0A9R0Q2S8"/>
<evidence type="ECO:0000256" key="3">
    <source>
        <dbReference type="ARBA" id="ARBA00022692"/>
    </source>
</evidence>
<keyword evidence="3" id="KW-0812">Transmembrane</keyword>
<dbReference type="SUPFAM" id="SSF52540">
    <property type="entry name" value="P-loop containing nucleoside triphosphate hydrolases"/>
    <property type="match status" value="1"/>
</dbReference>
<name>A0A9R0Q2S8_TRITD</name>
<feature type="domain" description="ABC transporter" evidence="6">
    <location>
        <begin position="10"/>
        <end position="63"/>
    </location>
</feature>
<keyword evidence="9" id="KW-1185">Reference proteome</keyword>
<evidence type="ECO:0000256" key="1">
    <source>
        <dbReference type="ARBA" id="ARBA00004141"/>
    </source>
</evidence>
<evidence type="ECO:0000313" key="8">
    <source>
        <dbReference type="EMBL" id="VAH15945.1"/>
    </source>
</evidence>
<reference evidence="7 9" key="1">
    <citation type="submission" date="2017-09" db="EMBL/GenBank/DDBJ databases">
        <authorList>
            <consortium name="International Durum Wheat Genome Sequencing Consortium (IDWGSC)"/>
            <person name="Milanesi L."/>
        </authorList>
    </citation>
    <scope>NUCLEOTIDE SEQUENCE [LARGE SCALE GENOMIC DNA]</scope>
    <source>
        <strain evidence="9">cv. Svevo</strain>
    </source>
</reference>
<organism evidence="7 9">
    <name type="scientific">Triticum turgidum subsp. durum</name>
    <name type="common">Durum wheat</name>
    <name type="synonym">Triticum durum</name>
    <dbReference type="NCBI Taxonomy" id="4567"/>
    <lineage>
        <taxon>Eukaryota</taxon>
        <taxon>Viridiplantae</taxon>
        <taxon>Streptophyta</taxon>
        <taxon>Embryophyta</taxon>
        <taxon>Tracheophyta</taxon>
        <taxon>Spermatophyta</taxon>
        <taxon>Magnoliopsida</taxon>
        <taxon>Liliopsida</taxon>
        <taxon>Poales</taxon>
        <taxon>Poaceae</taxon>
        <taxon>BOP clade</taxon>
        <taxon>Pooideae</taxon>
        <taxon>Triticodae</taxon>
        <taxon>Triticeae</taxon>
        <taxon>Triticinae</taxon>
        <taxon>Triticum</taxon>
    </lineage>
</organism>
<dbReference type="Gene3D" id="3.40.50.300">
    <property type="entry name" value="P-loop containing nucleotide triphosphate hydrolases"/>
    <property type="match status" value="1"/>
</dbReference>
<dbReference type="InterPro" id="IPR003439">
    <property type="entry name" value="ABC_transporter-like_ATP-bd"/>
</dbReference>
<keyword evidence="4" id="KW-1133">Transmembrane helix</keyword>
<dbReference type="InterPro" id="IPR050352">
    <property type="entry name" value="ABCG_transporters"/>
</dbReference>
<dbReference type="EMBL" id="LT934111">
    <property type="protein sequence ID" value="VAH03875.1"/>
    <property type="molecule type" value="Genomic_DNA"/>
</dbReference>
<dbReference type="Gramene" id="TRITD1Bv1G087130.13">
    <property type="protein sequence ID" value="TRITD1Bv1G087130.13"/>
    <property type="gene ID" value="TRITD1Bv1G087130"/>
</dbReference>
<dbReference type="PANTHER" id="PTHR48041:SF14">
    <property type="entry name" value="ABC TRANSPORTER G FAMILY MEMBER 25"/>
    <property type="match status" value="1"/>
</dbReference>
<comment type="subcellular location">
    <subcellularLocation>
        <location evidence="1">Membrane</location>
        <topology evidence="1">Multi-pass membrane protein</topology>
    </subcellularLocation>
</comment>
<evidence type="ECO:0000256" key="2">
    <source>
        <dbReference type="ARBA" id="ARBA00022448"/>
    </source>
</evidence>